<organism evidence="1 2">
    <name type="scientific">Racocetra persica</name>
    <dbReference type="NCBI Taxonomy" id="160502"/>
    <lineage>
        <taxon>Eukaryota</taxon>
        <taxon>Fungi</taxon>
        <taxon>Fungi incertae sedis</taxon>
        <taxon>Mucoromycota</taxon>
        <taxon>Glomeromycotina</taxon>
        <taxon>Glomeromycetes</taxon>
        <taxon>Diversisporales</taxon>
        <taxon>Gigasporaceae</taxon>
        <taxon>Racocetra</taxon>
    </lineage>
</organism>
<dbReference type="Proteomes" id="UP000789920">
    <property type="component" value="Unassembled WGS sequence"/>
</dbReference>
<evidence type="ECO:0000313" key="1">
    <source>
        <dbReference type="EMBL" id="CAG8821820.1"/>
    </source>
</evidence>
<accession>A0ACA9S4K1</accession>
<evidence type="ECO:0000313" key="2">
    <source>
        <dbReference type="Proteomes" id="UP000789920"/>
    </source>
</evidence>
<feature type="non-terminal residue" evidence="1">
    <location>
        <position position="88"/>
    </location>
</feature>
<protein>
    <submittedName>
        <fullName evidence="1">35546_t:CDS:1</fullName>
    </submittedName>
</protein>
<comment type="caution">
    <text evidence="1">The sequence shown here is derived from an EMBL/GenBank/DDBJ whole genome shotgun (WGS) entry which is preliminary data.</text>
</comment>
<dbReference type="EMBL" id="CAJVQC010085395">
    <property type="protein sequence ID" value="CAG8821820.1"/>
    <property type="molecule type" value="Genomic_DNA"/>
</dbReference>
<reference evidence="1" key="1">
    <citation type="submission" date="2021-06" db="EMBL/GenBank/DDBJ databases">
        <authorList>
            <person name="Kallberg Y."/>
            <person name="Tangrot J."/>
            <person name="Rosling A."/>
        </authorList>
    </citation>
    <scope>NUCLEOTIDE SEQUENCE</scope>
    <source>
        <strain evidence="1">MA461A</strain>
    </source>
</reference>
<proteinExistence type="predicted"/>
<name>A0ACA9S4K1_9GLOM</name>
<feature type="non-terminal residue" evidence="1">
    <location>
        <position position="1"/>
    </location>
</feature>
<gene>
    <name evidence="1" type="ORF">RPERSI_LOCUS25666</name>
</gene>
<sequence length="88" mass="10299">STSPHENVTKGFLRLYTKLNITNRPSQSLQAKNFNGLAAFSLNLFTPQLGERNSRKRMQKVRWRQHRLLGTLDYFKIYENREISGVES</sequence>
<keyword evidence="2" id="KW-1185">Reference proteome</keyword>